<evidence type="ECO:0000256" key="1">
    <source>
        <dbReference type="ARBA" id="ARBA00022723"/>
    </source>
</evidence>
<accession>A0A6A5T3A1</accession>
<evidence type="ECO:0000256" key="4">
    <source>
        <dbReference type="PROSITE-ProRule" id="PRU00175"/>
    </source>
</evidence>
<dbReference type="InterPro" id="IPR001841">
    <property type="entry name" value="Znf_RING"/>
</dbReference>
<dbReference type="PANTHER" id="PTHR45969">
    <property type="entry name" value="RING ZINC FINGER PROTEIN-RELATED"/>
    <property type="match status" value="1"/>
</dbReference>
<dbReference type="GO" id="GO:0016567">
    <property type="term" value="P:protein ubiquitination"/>
    <property type="evidence" value="ECO:0007669"/>
    <property type="project" value="TreeGrafter"/>
</dbReference>
<reference evidence="6" key="1">
    <citation type="journal article" date="2020" name="Stud. Mycol.">
        <title>101 Dothideomycetes genomes: a test case for predicting lifestyles and emergence of pathogens.</title>
        <authorList>
            <person name="Haridas S."/>
            <person name="Albert R."/>
            <person name="Binder M."/>
            <person name="Bloem J."/>
            <person name="Labutti K."/>
            <person name="Salamov A."/>
            <person name="Andreopoulos B."/>
            <person name="Baker S."/>
            <person name="Barry K."/>
            <person name="Bills G."/>
            <person name="Bluhm B."/>
            <person name="Cannon C."/>
            <person name="Castanera R."/>
            <person name="Culley D."/>
            <person name="Daum C."/>
            <person name="Ezra D."/>
            <person name="Gonzalez J."/>
            <person name="Henrissat B."/>
            <person name="Kuo A."/>
            <person name="Liang C."/>
            <person name="Lipzen A."/>
            <person name="Lutzoni F."/>
            <person name="Magnuson J."/>
            <person name="Mondo S."/>
            <person name="Nolan M."/>
            <person name="Ohm R."/>
            <person name="Pangilinan J."/>
            <person name="Park H.-J."/>
            <person name="Ramirez L."/>
            <person name="Alfaro M."/>
            <person name="Sun H."/>
            <person name="Tritt A."/>
            <person name="Yoshinaga Y."/>
            <person name="Zwiers L.-H."/>
            <person name="Turgeon B."/>
            <person name="Goodwin S."/>
            <person name="Spatafora J."/>
            <person name="Crous P."/>
            <person name="Grigoriev I."/>
        </authorList>
    </citation>
    <scope>NUCLEOTIDE SEQUENCE</scope>
    <source>
        <strain evidence="6">CBS 161.51</strain>
    </source>
</reference>
<dbReference type="OrthoDB" id="3801318at2759"/>
<name>A0A6A5T3A1_9PLEO</name>
<evidence type="ECO:0000256" key="2">
    <source>
        <dbReference type="ARBA" id="ARBA00022771"/>
    </source>
</evidence>
<dbReference type="EMBL" id="ML976024">
    <property type="protein sequence ID" value="KAF1943557.1"/>
    <property type="molecule type" value="Genomic_DNA"/>
</dbReference>
<dbReference type="PANTHER" id="PTHR45969:SF69">
    <property type="entry name" value="FINGER DOMAIN PROTEIN, PUTATIVE (AFU_ORTHOLOGUE AFUA_3G12190)-RELATED"/>
    <property type="match status" value="1"/>
</dbReference>
<dbReference type="GO" id="GO:0061630">
    <property type="term" value="F:ubiquitin protein ligase activity"/>
    <property type="evidence" value="ECO:0007669"/>
    <property type="project" value="TreeGrafter"/>
</dbReference>
<dbReference type="AlphaFoldDB" id="A0A6A5T3A1"/>
<organism evidence="6 7">
    <name type="scientific">Clathrospora elynae</name>
    <dbReference type="NCBI Taxonomy" id="706981"/>
    <lineage>
        <taxon>Eukaryota</taxon>
        <taxon>Fungi</taxon>
        <taxon>Dikarya</taxon>
        <taxon>Ascomycota</taxon>
        <taxon>Pezizomycotina</taxon>
        <taxon>Dothideomycetes</taxon>
        <taxon>Pleosporomycetidae</taxon>
        <taxon>Pleosporales</taxon>
        <taxon>Diademaceae</taxon>
        <taxon>Clathrospora</taxon>
    </lineage>
</organism>
<keyword evidence="2 4" id="KW-0863">Zinc-finger</keyword>
<keyword evidence="7" id="KW-1185">Reference proteome</keyword>
<dbReference type="PROSITE" id="PS50089">
    <property type="entry name" value="ZF_RING_2"/>
    <property type="match status" value="1"/>
</dbReference>
<evidence type="ECO:0000259" key="5">
    <source>
        <dbReference type="PROSITE" id="PS50089"/>
    </source>
</evidence>
<keyword evidence="1" id="KW-0479">Metal-binding</keyword>
<evidence type="ECO:0000313" key="6">
    <source>
        <dbReference type="EMBL" id="KAF1943557.1"/>
    </source>
</evidence>
<evidence type="ECO:0000313" key="7">
    <source>
        <dbReference type="Proteomes" id="UP000800038"/>
    </source>
</evidence>
<dbReference type="SMART" id="SM00184">
    <property type="entry name" value="RING"/>
    <property type="match status" value="1"/>
</dbReference>
<dbReference type="Proteomes" id="UP000800038">
    <property type="component" value="Unassembled WGS sequence"/>
</dbReference>
<dbReference type="Pfam" id="PF13639">
    <property type="entry name" value="zf-RING_2"/>
    <property type="match status" value="1"/>
</dbReference>
<gene>
    <name evidence="6" type="ORF">EJ02DRAFT_453256</name>
</gene>
<proteinExistence type="predicted"/>
<keyword evidence="3" id="KW-0862">Zinc</keyword>
<dbReference type="SUPFAM" id="SSF57850">
    <property type="entry name" value="RING/U-box"/>
    <property type="match status" value="1"/>
</dbReference>
<evidence type="ECO:0000256" key="3">
    <source>
        <dbReference type="ARBA" id="ARBA00022833"/>
    </source>
</evidence>
<feature type="domain" description="RING-type" evidence="5">
    <location>
        <begin position="36"/>
        <end position="78"/>
    </location>
</feature>
<dbReference type="GO" id="GO:0008270">
    <property type="term" value="F:zinc ion binding"/>
    <property type="evidence" value="ECO:0007669"/>
    <property type="project" value="UniProtKB-KW"/>
</dbReference>
<dbReference type="InterPro" id="IPR013083">
    <property type="entry name" value="Znf_RING/FYVE/PHD"/>
</dbReference>
<dbReference type="Gene3D" id="3.30.40.10">
    <property type="entry name" value="Zinc/RING finger domain, C3HC4 (zinc finger)"/>
    <property type="match status" value="1"/>
</dbReference>
<sequence>MTVTITTVTYGDRSAFLARGLKPQRTCTILPLSFTCPICLDAYTATNPATKISHCAHVFHAACLLTWLAEEDTCPLCRAHLFHSTYTPKLAGRRVPVRDFGVSEFVNTVGAGEGDGGWGEMEERESDWRQDEEWGMWDLLTERYVDERD</sequence>
<protein>
    <recommendedName>
        <fullName evidence="5">RING-type domain-containing protein</fullName>
    </recommendedName>
</protein>